<dbReference type="InterPro" id="IPR036736">
    <property type="entry name" value="ACP-like_sf"/>
</dbReference>
<evidence type="ECO:0000313" key="3">
    <source>
        <dbReference type="Proteomes" id="UP001501598"/>
    </source>
</evidence>
<evidence type="ECO:0000313" key="2">
    <source>
        <dbReference type="EMBL" id="GAA4547454.1"/>
    </source>
</evidence>
<reference evidence="3" key="1">
    <citation type="journal article" date="2019" name="Int. J. Syst. Evol. Microbiol.">
        <title>The Global Catalogue of Microorganisms (GCM) 10K type strain sequencing project: providing services to taxonomists for standard genome sequencing and annotation.</title>
        <authorList>
            <consortium name="The Broad Institute Genomics Platform"/>
            <consortium name="The Broad Institute Genome Sequencing Center for Infectious Disease"/>
            <person name="Wu L."/>
            <person name="Ma J."/>
        </authorList>
    </citation>
    <scope>NUCLEOTIDE SEQUENCE [LARGE SCALE GENOMIC DNA]</scope>
    <source>
        <strain evidence="3">JCM 17906</strain>
    </source>
</reference>
<dbReference type="Proteomes" id="UP001501598">
    <property type="component" value="Unassembled WGS sequence"/>
</dbReference>
<dbReference type="PROSITE" id="PS50075">
    <property type="entry name" value="CARRIER"/>
    <property type="match status" value="1"/>
</dbReference>
<organism evidence="2 3">
    <name type="scientific">Pseudonocardia xishanensis</name>
    <dbReference type="NCBI Taxonomy" id="630995"/>
    <lineage>
        <taxon>Bacteria</taxon>
        <taxon>Bacillati</taxon>
        <taxon>Actinomycetota</taxon>
        <taxon>Actinomycetes</taxon>
        <taxon>Pseudonocardiales</taxon>
        <taxon>Pseudonocardiaceae</taxon>
        <taxon>Pseudonocardia</taxon>
    </lineage>
</organism>
<keyword evidence="3" id="KW-1185">Reference proteome</keyword>
<gene>
    <name evidence="2" type="ORF">GCM10023175_31790</name>
</gene>
<proteinExistence type="predicted"/>
<feature type="domain" description="Carrier" evidence="1">
    <location>
        <begin position="10"/>
        <end position="84"/>
    </location>
</feature>
<name>A0ABP8RSN5_9PSEU</name>
<dbReference type="RefSeq" id="WP_345418288.1">
    <property type="nucleotide sequence ID" value="NZ_BAABGT010000036.1"/>
</dbReference>
<protein>
    <recommendedName>
        <fullName evidence="1">Carrier domain-containing protein</fullName>
    </recommendedName>
</protein>
<accession>A0ABP8RSN5</accession>
<dbReference type="SUPFAM" id="SSF47336">
    <property type="entry name" value="ACP-like"/>
    <property type="match status" value="1"/>
</dbReference>
<comment type="caution">
    <text evidence="2">The sequence shown here is derived from an EMBL/GenBank/DDBJ whole genome shotgun (WGS) entry which is preliminary data.</text>
</comment>
<dbReference type="Pfam" id="PF00550">
    <property type="entry name" value="PP-binding"/>
    <property type="match status" value="1"/>
</dbReference>
<dbReference type="EMBL" id="BAABGT010000036">
    <property type="protein sequence ID" value="GAA4547454.1"/>
    <property type="molecule type" value="Genomic_DNA"/>
</dbReference>
<dbReference type="Gene3D" id="1.10.1200.10">
    <property type="entry name" value="ACP-like"/>
    <property type="match status" value="1"/>
</dbReference>
<dbReference type="InterPro" id="IPR009081">
    <property type="entry name" value="PP-bd_ACP"/>
</dbReference>
<evidence type="ECO:0000259" key="1">
    <source>
        <dbReference type="PROSITE" id="PS50075"/>
    </source>
</evidence>
<sequence>MTEHTVPTGADARALVLDVLRTIAPGPALESLRPDDDLRDVLGLDSLDFQALVARVSERTGLRIEEDDYADLADLAGWVRHLTS</sequence>